<feature type="compositionally biased region" description="Polar residues" evidence="1">
    <location>
        <begin position="955"/>
        <end position="967"/>
    </location>
</feature>
<evidence type="ECO:0000313" key="3">
    <source>
        <dbReference type="Proteomes" id="UP000799767"/>
    </source>
</evidence>
<dbReference type="Proteomes" id="UP000799767">
    <property type="component" value="Unassembled WGS sequence"/>
</dbReference>
<feature type="compositionally biased region" description="Low complexity" evidence="1">
    <location>
        <begin position="279"/>
        <end position="288"/>
    </location>
</feature>
<reference evidence="2" key="1">
    <citation type="journal article" date="2020" name="Stud. Mycol.">
        <title>101 Dothideomycetes genomes: a test case for predicting lifestyles and emergence of pathogens.</title>
        <authorList>
            <person name="Haridas S."/>
            <person name="Albert R."/>
            <person name="Binder M."/>
            <person name="Bloem J."/>
            <person name="Labutti K."/>
            <person name="Salamov A."/>
            <person name="Andreopoulos B."/>
            <person name="Baker S."/>
            <person name="Barry K."/>
            <person name="Bills G."/>
            <person name="Bluhm B."/>
            <person name="Cannon C."/>
            <person name="Castanera R."/>
            <person name="Culley D."/>
            <person name="Daum C."/>
            <person name="Ezra D."/>
            <person name="Gonzalez J."/>
            <person name="Henrissat B."/>
            <person name="Kuo A."/>
            <person name="Liang C."/>
            <person name="Lipzen A."/>
            <person name="Lutzoni F."/>
            <person name="Magnuson J."/>
            <person name="Mondo S."/>
            <person name="Nolan M."/>
            <person name="Ohm R."/>
            <person name="Pangilinan J."/>
            <person name="Park H.-J."/>
            <person name="Ramirez L."/>
            <person name="Alfaro M."/>
            <person name="Sun H."/>
            <person name="Tritt A."/>
            <person name="Yoshinaga Y."/>
            <person name="Zwiers L.-H."/>
            <person name="Turgeon B."/>
            <person name="Goodwin S."/>
            <person name="Spatafora J."/>
            <person name="Crous P."/>
            <person name="Grigoriev I."/>
        </authorList>
    </citation>
    <scope>NUCLEOTIDE SEQUENCE</scope>
    <source>
        <strain evidence="2">CBS 113389</strain>
    </source>
</reference>
<feature type="compositionally biased region" description="Basic and acidic residues" evidence="1">
    <location>
        <begin position="323"/>
        <end position="335"/>
    </location>
</feature>
<evidence type="ECO:0000256" key="1">
    <source>
        <dbReference type="SAM" id="MobiDB-lite"/>
    </source>
</evidence>
<feature type="region of interest" description="Disordered" evidence="1">
    <location>
        <begin position="632"/>
        <end position="828"/>
    </location>
</feature>
<keyword evidence="3" id="KW-1185">Reference proteome</keyword>
<feature type="region of interest" description="Disordered" evidence="1">
    <location>
        <begin position="1"/>
        <end position="569"/>
    </location>
</feature>
<gene>
    <name evidence="2" type="ORF">BDY17DRAFT_321325</name>
</gene>
<dbReference type="RefSeq" id="XP_033593111.1">
    <property type="nucleotide sequence ID" value="XM_033736603.1"/>
</dbReference>
<feature type="compositionally biased region" description="Low complexity" evidence="1">
    <location>
        <begin position="779"/>
        <end position="795"/>
    </location>
</feature>
<feature type="compositionally biased region" description="Low complexity" evidence="1">
    <location>
        <begin position="989"/>
        <end position="1011"/>
    </location>
</feature>
<feature type="compositionally biased region" description="Polar residues" evidence="1">
    <location>
        <begin position="1016"/>
        <end position="1047"/>
    </location>
</feature>
<feature type="compositionally biased region" description="Polar residues" evidence="1">
    <location>
        <begin position="47"/>
        <end position="59"/>
    </location>
</feature>
<name>A0A6A6Q2R3_9PEZI</name>
<dbReference type="EMBL" id="MU001632">
    <property type="protein sequence ID" value="KAF2486542.1"/>
    <property type="molecule type" value="Genomic_DNA"/>
</dbReference>
<feature type="compositionally biased region" description="Basic and acidic residues" evidence="1">
    <location>
        <begin position="1"/>
        <end position="21"/>
    </location>
</feature>
<feature type="compositionally biased region" description="Basic and acidic residues" evidence="1">
    <location>
        <begin position="738"/>
        <end position="747"/>
    </location>
</feature>
<protein>
    <recommendedName>
        <fullName evidence="4">Methyltransferase type 11 domain-containing protein</fullName>
    </recommendedName>
</protein>
<feature type="compositionally biased region" description="Low complexity" evidence="1">
    <location>
        <begin position="120"/>
        <end position="131"/>
    </location>
</feature>
<organism evidence="2 3">
    <name type="scientific">Neohortaea acidophila</name>
    <dbReference type="NCBI Taxonomy" id="245834"/>
    <lineage>
        <taxon>Eukaryota</taxon>
        <taxon>Fungi</taxon>
        <taxon>Dikarya</taxon>
        <taxon>Ascomycota</taxon>
        <taxon>Pezizomycotina</taxon>
        <taxon>Dothideomycetes</taxon>
        <taxon>Dothideomycetidae</taxon>
        <taxon>Mycosphaerellales</taxon>
        <taxon>Teratosphaeriaceae</taxon>
        <taxon>Neohortaea</taxon>
    </lineage>
</organism>
<feature type="compositionally biased region" description="Low complexity" evidence="1">
    <location>
        <begin position="355"/>
        <end position="380"/>
    </location>
</feature>
<feature type="compositionally biased region" description="Polar residues" evidence="1">
    <location>
        <begin position="434"/>
        <end position="443"/>
    </location>
</feature>
<feature type="region of interest" description="Disordered" evidence="1">
    <location>
        <begin position="1315"/>
        <end position="1336"/>
    </location>
</feature>
<dbReference type="SUPFAM" id="SSF53335">
    <property type="entry name" value="S-adenosyl-L-methionine-dependent methyltransferases"/>
    <property type="match status" value="1"/>
</dbReference>
<feature type="compositionally biased region" description="Low complexity" evidence="1">
    <location>
        <begin position="160"/>
        <end position="179"/>
    </location>
</feature>
<feature type="region of interest" description="Disordered" evidence="1">
    <location>
        <begin position="955"/>
        <end position="1051"/>
    </location>
</feature>
<proteinExistence type="predicted"/>
<sequence>MKLPRPEEGRAAALHRVDSKAPDSAQTSHLDLPETRGFTPPVAYYAQSVTPSTRYTDSPFSHVPTPSSASSYSSGMIAPSHSAPIRQRQQSPVLGPPLASRPTTDKNDYTRLGLPPARESSTSSSNSTIKSSEPRSALSRKKAPQTTIPPSVSRKPVPTASQPSSKSKPQSKQPPAKAPIGIPPELAHLNVDPPAVTSTNRSPPRRPSRDGTTALTGMKIGSPVVQSDLPRLYTSYHKRTPSQETPTSASSPSLKSRFGFSSKQSSPRIDSAISPPPAARALTRAPSSDQLPTNQPRLIRKDSPAIGPTPSKSPRFGFWSRKPKADETKPIEKPSRPPSKGPAAGTGHEGYGRFSTRGRSSSGSSSAGLRSPSTTSTTSSQAKRKSSRNSSMASTDGLEMDDFLRERLTPVVLRGSASTVSNATSTSDGPALSKASSLDSISRPQLLPSAMDNTAGRSPSKRSPQKRAPFSDSEDDLTARFVSTTEKRHAGQTLQPAAVPNKSSRDNLGDRAIPQTVSNWKGRVANHEDSGDGSGKGPRKWSFFQRTQASPREKGKAKAPSVPDLSSHLVHQPSVPHYAMLDPATSIGLEEVEQIVRDNETSPEDSTSETNASVRSIPYGLSSLRKAEYSSDAHFHARPHPPRITIRNDSADSSKVRYAGSMIPHQAPHMIDIRRSPDGWSEQKAMAIDLKPVPSIASSAVHTPDTPQEGFDSPDPDNANSPRQPRLSPIGRIPKVVSKRDRERKLSDSSFSRPFVRTQPKPSVKPPGSLYNQIRELASPTESTSQPLSSTSTTSNGASTEKRSSFNASNLRSEPTGRASVDAFGKSEFFASPRRKDSDVSYSSSSGNASVLAILAAQPPQQEDIWDEYDDLMDEVTLGEGASFSSFQYSDTFWSSPVSQEWHQQSAAMDLARSQTVPATLSVPQQIARFMQPSFSPLTTPQVLSEFFENYGRRSTSTMNGGESIRSSILKPLPLEPRTANLDKASETNRSMLPRSNRSSLPRSNRSSLPSARGSIASSKRTSTHSRSASLPENPGRHSQSSLTPSGRLNRDTQLLDIVEVDGDEESATANLRYAALTTSKWLSFGRVLFSPAHHEMRPADDPRILIIDGLGSDWSYYVAATYPTAVVYNLGPPAPPSFTDWPGVLNEPPPLNHRHISHSSISAAFPFPKGFFTAVVFRFPLATSDTAYQACIFECKRVLRPGGFLEVAALDLDLMNMGNLARKELRGLKTRLQSRDRDIGLRNLSDMLVRLIGRRGFEDLQRCIVGVPVAGQIRKSQDISSVGSAEGAKTKRGDDRPSLEVELADLFEDARAQQPYSGASQSKLHDKTTDNDDTEDNTIKMVAKVGRWWYSTCYERPHLLRTDDSIWNDTALLRECEKQGTSFRLLICYAQKPAQTKRRTVSV</sequence>
<feature type="compositionally biased region" description="Polar residues" evidence="1">
    <location>
        <begin position="242"/>
        <end position="268"/>
    </location>
</feature>
<feature type="compositionally biased region" description="Low complexity" evidence="1">
    <location>
        <begin position="61"/>
        <end position="80"/>
    </location>
</feature>
<evidence type="ECO:0000313" key="2">
    <source>
        <dbReference type="EMBL" id="KAF2486542.1"/>
    </source>
</evidence>
<feature type="region of interest" description="Disordered" evidence="1">
    <location>
        <begin position="594"/>
        <end position="617"/>
    </location>
</feature>
<evidence type="ECO:0008006" key="4">
    <source>
        <dbReference type="Google" id="ProtNLM"/>
    </source>
</evidence>
<accession>A0A6A6Q2R3</accession>
<dbReference type="OrthoDB" id="5382952at2759"/>
<dbReference type="InterPro" id="IPR029063">
    <property type="entry name" value="SAM-dependent_MTases_sf"/>
</dbReference>
<dbReference type="GeneID" id="54477605"/>
<feature type="compositionally biased region" description="Low complexity" evidence="1">
    <location>
        <begin position="416"/>
        <end position="427"/>
    </location>
</feature>